<dbReference type="PROSITE" id="PS00622">
    <property type="entry name" value="HTH_LUXR_1"/>
    <property type="match status" value="1"/>
</dbReference>
<dbReference type="Proteomes" id="UP000306196">
    <property type="component" value="Unassembled WGS sequence"/>
</dbReference>
<dbReference type="InterPro" id="IPR000792">
    <property type="entry name" value="Tscrpt_reg_LuxR_C"/>
</dbReference>
<evidence type="ECO:0000256" key="2">
    <source>
        <dbReference type="ARBA" id="ARBA00023125"/>
    </source>
</evidence>
<dbReference type="GO" id="GO:0003677">
    <property type="term" value="F:DNA binding"/>
    <property type="evidence" value="ECO:0007669"/>
    <property type="project" value="UniProtKB-KW"/>
</dbReference>
<comment type="caution">
    <text evidence="5">The sequence shown here is derived from an EMBL/GenBank/DDBJ whole genome shotgun (WGS) entry which is preliminary data.</text>
</comment>
<proteinExistence type="predicted"/>
<dbReference type="InterPro" id="IPR036388">
    <property type="entry name" value="WH-like_DNA-bd_sf"/>
</dbReference>
<sequence length="259" mass="29866">MRRVELPNRRELAEMKRLRHQDFVKFNSAVAGMYQTAFSQGALHAIAHALPELVGAEVGIVSMIDKTGLSLQMSQEEVRKSMLRFPIDLLPTHPRQSRDDLQGNVVMISDLLSRKEWHRRELYQVSLDVHALEEDMGTDFRLRDGSMVNTCVLRKRRTFRESDRDLFTLLLPHMKALLEWDCPKCKEANLNGLGLTRKEQEVLLWVSEGKTNAEVGQILEISSGTVKIHLERIYKKLGVENRHGATRMALEKLHPRRFC</sequence>
<keyword evidence="3" id="KW-0804">Transcription</keyword>
<dbReference type="EMBL" id="VAUV01000004">
    <property type="protein sequence ID" value="TLD71591.1"/>
    <property type="molecule type" value="Genomic_DNA"/>
</dbReference>
<keyword evidence="6" id="KW-1185">Reference proteome</keyword>
<dbReference type="PANTHER" id="PTHR44688">
    <property type="entry name" value="DNA-BINDING TRANSCRIPTIONAL ACTIVATOR DEVR_DOSR"/>
    <property type="match status" value="1"/>
</dbReference>
<dbReference type="GO" id="GO:0006355">
    <property type="term" value="P:regulation of DNA-templated transcription"/>
    <property type="evidence" value="ECO:0007669"/>
    <property type="project" value="InterPro"/>
</dbReference>
<dbReference type="CDD" id="cd06170">
    <property type="entry name" value="LuxR_C_like"/>
    <property type="match status" value="1"/>
</dbReference>
<keyword evidence="1" id="KW-0805">Transcription regulation</keyword>
<dbReference type="PROSITE" id="PS50043">
    <property type="entry name" value="HTH_LUXR_2"/>
    <property type="match status" value="1"/>
</dbReference>
<evidence type="ECO:0000256" key="3">
    <source>
        <dbReference type="ARBA" id="ARBA00023163"/>
    </source>
</evidence>
<dbReference type="SMART" id="SM00421">
    <property type="entry name" value="HTH_LUXR"/>
    <property type="match status" value="1"/>
</dbReference>
<dbReference type="OrthoDB" id="1137593at2"/>
<organism evidence="5 6">
    <name type="scientific">Phragmitibacter flavus</name>
    <dbReference type="NCBI Taxonomy" id="2576071"/>
    <lineage>
        <taxon>Bacteria</taxon>
        <taxon>Pseudomonadati</taxon>
        <taxon>Verrucomicrobiota</taxon>
        <taxon>Verrucomicrobiia</taxon>
        <taxon>Verrucomicrobiales</taxon>
        <taxon>Verrucomicrobiaceae</taxon>
        <taxon>Phragmitibacter</taxon>
    </lineage>
</organism>
<dbReference type="Gene3D" id="1.10.10.10">
    <property type="entry name" value="Winged helix-like DNA-binding domain superfamily/Winged helix DNA-binding domain"/>
    <property type="match status" value="1"/>
</dbReference>
<dbReference type="InterPro" id="IPR016032">
    <property type="entry name" value="Sig_transdc_resp-reg_C-effctor"/>
</dbReference>
<dbReference type="AlphaFoldDB" id="A0A5R8KH68"/>
<reference evidence="5 6" key="1">
    <citation type="submission" date="2019-05" db="EMBL/GenBank/DDBJ databases">
        <title>Verrucobacter flavum gen. nov., sp. nov. a new member of the family Verrucomicrobiaceae.</title>
        <authorList>
            <person name="Szuroczki S."/>
            <person name="Abbaszade G."/>
            <person name="Szabo A."/>
            <person name="Felfoldi T."/>
            <person name="Schumann P."/>
            <person name="Boka K."/>
            <person name="Keki Z."/>
            <person name="Toumi M."/>
            <person name="Toth E."/>
        </authorList>
    </citation>
    <scope>NUCLEOTIDE SEQUENCE [LARGE SCALE GENOMIC DNA]</scope>
    <source>
        <strain evidence="5 6">MG-N-17</strain>
    </source>
</reference>
<name>A0A5R8KH68_9BACT</name>
<dbReference type="PRINTS" id="PR00038">
    <property type="entry name" value="HTHLUXR"/>
</dbReference>
<keyword evidence="2" id="KW-0238">DNA-binding</keyword>
<evidence type="ECO:0000256" key="1">
    <source>
        <dbReference type="ARBA" id="ARBA00023015"/>
    </source>
</evidence>
<evidence type="ECO:0000313" key="6">
    <source>
        <dbReference type="Proteomes" id="UP000306196"/>
    </source>
</evidence>
<feature type="domain" description="HTH luxR-type" evidence="4">
    <location>
        <begin position="187"/>
        <end position="253"/>
    </location>
</feature>
<dbReference type="PANTHER" id="PTHR44688:SF16">
    <property type="entry name" value="DNA-BINDING TRANSCRIPTIONAL ACTIVATOR DEVR_DOSR"/>
    <property type="match status" value="1"/>
</dbReference>
<accession>A0A5R8KH68</accession>
<protein>
    <recommendedName>
        <fullName evidence="4">HTH luxR-type domain-containing protein</fullName>
    </recommendedName>
</protein>
<dbReference type="Pfam" id="PF00196">
    <property type="entry name" value="GerE"/>
    <property type="match status" value="1"/>
</dbReference>
<evidence type="ECO:0000259" key="4">
    <source>
        <dbReference type="PROSITE" id="PS50043"/>
    </source>
</evidence>
<dbReference type="SUPFAM" id="SSF46894">
    <property type="entry name" value="C-terminal effector domain of the bipartite response regulators"/>
    <property type="match status" value="1"/>
</dbReference>
<gene>
    <name evidence="5" type="ORF">FEM03_05460</name>
</gene>
<evidence type="ECO:0000313" key="5">
    <source>
        <dbReference type="EMBL" id="TLD71591.1"/>
    </source>
</evidence>